<sequence>MTALPARRCCRTPPATASLAEQTLRPVAQRLVQRALESGRVRPDVRESDLPMLFLAAGALASATVPVREDLWQRYVDALLDGLLLHDADRRGGQVPAPSPVEPARGARRHPAGPLTGGGQAARNRS</sequence>
<evidence type="ECO:0000313" key="4">
    <source>
        <dbReference type="Proteomes" id="UP001157017"/>
    </source>
</evidence>
<proteinExistence type="predicted"/>
<dbReference type="InterPro" id="IPR036271">
    <property type="entry name" value="Tet_transcr_reg_TetR-rel_C_sf"/>
</dbReference>
<dbReference type="EMBL" id="BSUZ01000001">
    <property type="protein sequence ID" value="GMA85679.1"/>
    <property type="molecule type" value="Genomic_DNA"/>
</dbReference>
<keyword evidence="4" id="KW-1185">Reference proteome</keyword>
<dbReference type="InterPro" id="IPR049445">
    <property type="entry name" value="TetR_SbtR-like_C"/>
</dbReference>
<dbReference type="Pfam" id="PF21597">
    <property type="entry name" value="TetR_C_43"/>
    <property type="match status" value="1"/>
</dbReference>
<comment type="caution">
    <text evidence="3">The sequence shown here is derived from an EMBL/GenBank/DDBJ whole genome shotgun (WGS) entry which is preliminary data.</text>
</comment>
<dbReference type="SUPFAM" id="SSF48498">
    <property type="entry name" value="Tetracyclin repressor-like, C-terminal domain"/>
    <property type="match status" value="1"/>
</dbReference>
<gene>
    <name evidence="3" type="ORF">GCM10025868_09290</name>
</gene>
<evidence type="ECO:0000259" key="2">
    <source>
        <dbReference type="Pfam" id="PF21597"/>
    </source>
</evidence>
<dbReference type="Proteomes" id="UP001157017">
    <property type="component" value="Unassembled WGS sequence"/>
</dbReference>
<reference evidence="4" key="1">
    <citation type="journal article" date="2019" name="Int. J. Syst. Evol. Microbiol.">
        <title>The Global Catalogue of Microorganisms (GCM) 10K type strain sequencing project: providing services to taxonomists for standard genome sequencing and annotation.</title>
        <authorList>
            <consortium name="The Broad Institute Genomics Platform"/>
            <consortium name="The Broad Institute Genome Sequencing Center for Infectious Disease"/>
            <person name="Wu L."/>
            <person name="Ma J."/>
        </authorList>
    </citation>
    <scope>NUCLEOTIDE SEQUENCE [LARGE SCALE GENOMIC DNA]</scope>
    <source>
        <strain evidence="4">NBRC 108730</strain>
    </source>
</reference>
<organism evidence="3 4">
    <name type="scientific">Angustibacter aerolatus</name>
    <dbReference type="NCBI Taxonomy" id="1162965"/>
    <lineage>
        <taxon>Bacteria</taxon>
        <taxon>Bacillati</taxon>
        <taxon>Actinomycetota</taxon>
        <taxon>Actinomycetes</taxon>
        <taxon>Kineosporiales</taxon>
        <taxon>Kineosporiaceae</taxon>
    </lineage>
</organism>
<dbReference type="Gene3D" id="1.10.357.10">
    <property type="entry name" value="Tetracycline Repressor, domain 2"/>
    <property type="match status" value="1"/>
</dbReference>
<protein>
    <recommendedName>
        <fullName evidence="2">Transcriptional regulator SbtR-like C-terminal domain-containing protein</fullName>
    </recommendedName>
</protein>
<accession>A0ABQ6JD25</accession>
<evidence type="ECO:0000313" key="3">
    <source>
        <dbReference type="EMBL" id="GMA85679.1"/>
    </source>
</evidence>
<name>A0ABQ6JD25_9ACTN</name>
<evidence type="ECO:0000256" key="1">
    <source>
        <dbReference type="SAM" id="MobiDB-lite"/>
    </source>
</evidence>
<feature type="domain" description="Transcriptional regulator SbtR-like C-terminal" evidence="2">
    <location>
        <begin position="16"/>
        <end position="83"/>
    </location>
</feature>
<feature type="region of interest" description="Disordered" evidence="1">
    <location>
        <begin position="89"/>
        <end position="126"/>
    </location>
</feature>